<dbReference type="GO" id="GO:0003677">
    <property type="term" value="F:DNA binding"/>
    <property type="evidence" value="ECO:0007669"/>
    <property type="project" value="InterPro"/>
</dbReference>
<accession>A0A2T0VUM5</accession>
<feature type="compositionally biased region" description="Polar residues" evidence="2">
    <location>
        <begin position="48"/>
        <end position="59"/>
    </location>
</feature>
<evidence type="ECO:0000256" key="2">
    <source>
        <dbReference type="SAM" id="MobiDB-lite"/>
    </source>
</evidence>
<dbReference type="PANTHER" id="PTHR47396:SF1">
    <property type="entry name" value="ATP-DEPENDENT HELICASE IRC3-RELATED"/>
    <property type="match status" value="1"/>
</dbReference>
<feature type="domain" description="Helicase ATP-binding" evidence="3">
    <location>
        <begin position="439"/>
        <end position="594"/>
    </location>
</feature>
<feature type="coiled-coil region" evidence="1">
    <location>
        <begin position="5"/>
        <end position="32"/>
    </location>
</feature>
<dbReference type="CDD" id="cd18785">
    <property type="entry name" value="SF2_C"/>
    <property type="match status" value="1"/>
</dbReference>
<evidence type="ECO:0000313" key="5">
    <source>
        <dbReference type="Proteomes" id="UP000238205"/>
    </source>
</evidence>
<evidence type="ECO:0000256" key="1">
    <source>
        <dbReference type="SAM" id="Coils"/>
    </source>
</evidence>
<reference evidence="4 5" key="1">
    <citation type="submission" date="2018-03" db="EMBL/GenBank/DDBJ databases">
        <title>Genomic Encyclopedia of Archaeal and Bacterial Type Strains, Phase II (KMG-II): from individual species to whole genera.</title>
        <authorList>
            <person name="Goeker M."/>
        </authorList>
    </citation>
    <scope>NUCLEOTIDE SEQUENCE [LARGE SCALE GENOMIC DNA]</scope>
    <source>
        <strain evidence="4 5">DSM 13175</strain>
    </source>
</reference>
<dbReference type="PROSITE" id="PS51192">
    <property type="entry name" value="HELICASE_ATP_BIND_1"/>
    <property type="match status" value="1"/>
</dbReference>
<evidence type="ECO:0000313" key="4">
    <source>
        <dbReference type="EMBL" id="PRY75082.1"/>
    </source>
</evidence>
<evidence type="ECO:0000259" key="3">
    <source>
        <dbReference type="PROSITE" id="PS51192"/>
    </source>
</evidence>
<dbReference type="CDD" id="cd09126">
    <property type="entry name" value="PLDc_C_DEXD_like"/>
    <property type="match status" value="1"/>
</dbReference>
<dbReference type="OrthoDB" id="9802848at2"/>
<dbReference type="RefSeq" id="WP_106196134.1">
    <property type="nucleotide sequence ID" value="NZ_PVTO01000037.1"/>
</dbReference>
<dbReference type="AlphaFoldDB" id="A0A2T0VUM5"/>
<dbReference type="Pfam" id="PF04851">
    <property type="entry name" value="ResIII"/>
    <property type="match status" value="1"/>
</dbReference>
<dbReference type="SMART" id="SM00487">
    <property type="entry name" value="DEXDc"/>
    <property type="match status" value="1"/>
</dbReference>
<comment type="caution">
    <text evidence="4">The sequence shown here is derived from an EMBL/GenBank/DDBJ whole genome shotgun (WGS) entry which is preliminary data.</text>
</comment>
<dbReference type="InterPro" id="IPR014001">
    <property type="entry name" value="Helicase_ATP-bd"/>
</dbReference>
<dbReference type="PANTHER" id="PTHR47396">
    <property type="entry name" value="TYPE I RESTRICTION ENZYME ECOKI R PROTEIN"/>
    <property type="match status" value="1"/>
</dbReference>
<gene>
    <name evidence="4" type="ORF">CLV38_1377</name>
</gene>
<dbReference type="EMBL" id="PVTO01000037">
    <property type="protein sequence ID" value="PRY75082.1"/>
    <property type="molecule type" value="Genomic_DNA"/>
</dbReference>
<dbReference type="Pfam" id="PF22548">
    <property type="entry name" value="AEP-TOTE"/>
    <property type="match status" value="1"/>
</dbReference>
<keyword evidence="1" id="KW-0175">Coiled coil</keyword>
<dbReference type="InterPro" id="IPR054347">
    <property type="entry name" value="TOTE_primase"/>
</dbReference>
<organism evidence="4 5">
    <name type="scientific">Alkalibacterium olivapovliticus</name>
    <dbReference type="NCBI Taxonomy" id="99907"/>
    <lineage>
        <taxon>Bacteria</taxon>
        <taxon>Bacillati</taxon>
        <taxon>Bacillota</taxon>
        <taxon>Bacilli</taxon>
        <taxon>Lactobacillales</taxon>
        <taxon>Carnobacteriaceae</taxon>
        <taxon>Alkalibacterium</taxon>
    </lineage>
</organism>
<dbReference type="SUPFAM" id="SSF52540">
    <property type="entry name" value="P-loop containing nucleoside triphosphate hydrolases"/>
    <property type="match status" value="2"/>
</dbReference>
<dbReference type="GO" id="GO:0005524">
    <property type="term" value="F:ATP binding"/>
    <property type="evidence" value="ECO:0007669"/>
    <property type="project" value="InterPro"/>
</dbReference>
<dbReference type="GO" id="GO:0005829">
    <property type="term" value="C:cytosol"/>
    <property type="evidence" value="ECO:0007669"/>
    <property type="project" value="TreeGrafter"/>
</dbReference>
<feature type="region of interest" description="Disordered" evidence="2">
    <location>
        <begin position="42"/>
        <end position="64"/>
    </location>
</feature>
<dbReference type="Gene3D" id="3.40.50.300">
    <property type="entry name" value="P-loop containing nucleotide triphosphate hydrolases"/>
    <property type="match status" value="2"/>
</dbReference>
<dbReference type="InterPro" id="IPR050742">
    <property type="entry name" value="Helicase_Restrict-Modif_Enz"/>
</dbReference>
<sequence length="941" mass="107560">MVKEERNLSLENQKLKQENKLLKKEIYNLKLALKNAQKYSEIEHSNRNKTSLVESNTAAPSKAIKDNSSSAINKYASPAKKISLYNSLFKGRSDVYAEKFIHSKTNKPGYAPKKRPYWERTDENPYVSLTPHVINQHLTGQIIAGLFPITLDDKCYLLAIDLDGNEWMEDVKVIREVCSSYTIPISVERSQSGNGGHCWFFFETEVNASIARKMGTELIKQSMVRRHELDFASFDRLFPNQDTVPKGGLGNLIALPLQKQARQKGNSLFIDNQFDPIEDQWAYLSSIKKITPEQLFSYIDKLREDNSPYESGDKESDKGLNNNDFPKTVKITLGNMLQIEKKDISSKGLSHLKWMAAFYNPEFYQLQAMRRSTYRVQRVITCHEETTSQLLLPRGLKEKVVDLLEGLNIFVKIDDVRNKGEKLSVQFNGDLRPEQAEAVKKMNNHDTGVLCGSTAFGKTIAAIDLIAEKKVNTLILVNKVSLANQWRKRMQEFMMTEDSDDEIVQVGQLGGGKKTLTNQIDIALLQSLYRKGEVHECVDNYGMIIVDECHHISAFSFENVLKKANPTYVYGLTATPVRKDGHHPIIHMQCGDIRYQDDVKKVAEERPFSHVLVPRFTPLDPTLNRDANLQSVYSDLITNESRNKMIVEDIVSNSKENRNGLVLSERIEHVKTIETLLKEELEHVYVLSGSQGKKKNESVMNNLENLPENSCFTIVSTGKYIGEGFDESRLDSLFLAMPISWKGRLQQYAGRLHRLHEGKSEVRVYDYADIHVPVLERMYQKRLKGYAGMGYEVQTHNQDKLKQLIFDGDNYYDSLKQDLVGSVNHILISSPSLSQKQIDIIKGDLSLLKSKITIITKNSDTIKNAEHRQYKIQLITELTRLGFSVINSDSVYQRYVIVDHSIIWYGSIDLLGRQYRDSSFMRIESPVLAREIEQITKENKK</sequence>
<proteinExistence type="predicted"/>
<dbReference type="Proteomes" id="UP000238205">
    <property type="component" value="Unassembled WGS sequence"/>
</dbReference>
<keyword evidence="5" id="KW-1185">Reference proteome</keyword>
<name>A0A2T0VUM5_9LACT</name>
<dbReference type="InterPro" id="IPR027417">
    <property type="entry name" value="P-loop_NTPase"/>
</dbReference>
<dbReference type="InterPro" id="IPR006935">
    <property type="entry name" value="Helicase/UvrB_N"/>
</dbReference>
<dbReference type="CDD" id="cd17926">
    <property type="entry name" value="DEXHc_RE"/>
    <property type="match status" value="1"/>
</dbReference>
<protein>
    <recommendedName>
        <fullName evidence="3">Helicase ATP-binding domain-containing protein</fullName>
    </recommendedName>
</protein>
<dbReference type="GO" id="GO:0016787">
    <property type="term" value="F:hydrolase activity"/>
    <property type="evidence" value="ECO:0007669"/>
    <property type="project" value="InterPro"/>
</dbReference>